<proteinExistence type="predicted"/>
<dbReference type="Gene3D" id="3.90.550.10">
    <property type="entry name" value="Spore Coat Polysaccharide Biosynthesis Protein SpsA, Chain A"/>
    <property type="match status" value="1"/>
</dbReference>
<protein>
    <submittedName>
        <fullName evidence="2">Glycosyltransferase family 2 protein</fullName>
    </submittedName>
</protein>
<dbReference type="InterPro" id="IPR001173">
    <property type="entry name" value="Glyco_trans_2-like"/>
</dbReference>
<evidence type="ECO:0000313" key="2">
    <source>
        <dbReference type="EMBL" id="UYM04634.1"/>
    </source>
</evidence>
<dbReference type="PANTHER" id="PTHR22916">
    <property type="entry name" value="GLYCOSYLTRANSFERASE"/>
    <property type="match status" value="1"/>
</dbReference>
<feature type="domain" description="Glycosyltransferase 2-like" evidence="1">
    <location>
        <begin position="21"/>
        <end position="124"/>
    </location>
</feature>
<dbReference type="KEGG" id="sgrg:L0C25_19180"/>
<dbReference type="RefSeq" id="WP_271633392.1">
    <property type="nucleotide sequence ID" value="NZ_CP094970.1"/>
</dbReference>
<reference evidence="2" key="1">
    <citation type="submission" date="2022-01" db="EMBL/GenBank/DDBJ databases">
        <title>Nocardioidaceae gen. sp. A5X3R13.</title>
        <authorList>
            <person name="Lopez Marin M.A."/>
            <person name="Uhlik O."/>
        </authorList>
    </citation>
    <scope>NUCLEOTIDE SEQUENCE</scope>
    <source>
        <strain evidence="2">A5X3R13</strain>
    </source>
</reference>
<dbReference type="Proteomes" id="UP001164390">
    <property type="component" value="Chromosome"/>
</dbReference>
<dbReference type="SUPFAM" id="SSF53448">
    <property type="entry name" value="Nucleotide-diphospho-sugar transferases"/>
    <property type="match status" value="1"/>
</dbReference>
<dbReference type="InterPro" id="IPR029044">
    <property type="entry name" value="Nucleotide-diphossugar_trans"/>
</dbReference>
<evidence type="ECO:0000313" key="3">
    <source>
        <dbReference type="Proteomes" id="UP001164390"/>
    </source>
</evidence>
<name>A0AA46YKJ1_9ACTN</name>
<gene>
    <name evidence="2" type="ORF">L0C25_19180</name>
</gene>
<accession>A0AA46YKJ1</accession>
<dbReference type="EMBL" id="CP094970">
    <property type="protein sequence ID" value="UYM04634.1"/>
    <property type="molecule type" value="Genomic_DNA"/>
</dbReference>
<keyword evidence="3" id="KW-1185">Reference proteome</keyword>
<dbReference type="Pfam" id="PF00535">
    <property type="entry name" value="Glycos_transf_2"/>
    <property type="match status" value="1"/>
</dbReference>
<dbReference type="GO" id="GO:0016758">
    <property type="term" value="F:hexosyltransferase activity"/>
    <property type="evidence" value="ECO:0007669"/>
    <property type="project" value="UniProtKB-ARBA"/>
</dbReference>
<dbReference type="AlphaFoldDB" id="A0AA46YKJ1"/>
<organism evidence="2 3">
    <name type="scientific">Solicola gregarius</name>
    <dbReference type="NCBI Taxonomy" id="2908642"/>
    <lineage>
        <taxon>Bacteria</taxon>
        <taxon>Bacillati</taxon>
        <taxon>Actinomycetota</taxon>
        <taxon>Actinomycetes</taxon>
        <taxon>Propionibacteriales</taxon>
        <taxon>Nocardioidaceae</taxon>
        <taxon>Solicola</taxon>
    </lineage>
</organism>
<sequence>MVDALPGPAGTPQVRRRPHLSVVVPAYNVERYLAECLDSILAQSYEPLDVVIVDDGSTDGTATIARTYADTYPNVRLVPTPNHGLGAARNRGVAESAGELIAFADSDDTVVAGAYDELVGALEAVGVRLRGRVDAAVRRPRVRRTALDGAATRAEPPRPDG</sequence>
<evidence type="ECO:0000259" key="1">
    <source>
        <dbReference type="Pfam" id="PF00535"/>
    </source>
</evidence>
<dbReference type="CDD" id="cd00761">
    <property type="entry name" value="Glyco_tranf_GTA_type"/>
    <property type="match status" value="1"/>
</dbReference>
<dbReference type="PANTHER" id="PTHR22916:SF3">
    <property type="entry name" value="UDP-GLCNAC:BETAGAL BETA-1,3-N-ACETYLGLUCOSAMINYLTRANSFERASE-LIKE PROTEIN 1"/>
    <property type="match status" value="1"/>
</dbReference>